<gene>
    <name evidence="4" type="ORF">HNP73_003327</name>
</gene>
<dbReference type="Proteomes" id="UP000549457">
    <property type="component" value="Unassembled WGS sequence"/>
</dbReference>
<keyword evidence="4" id="KW-0378">Hydrolase</keyword>
<comment type="caution">
    <text evidence="4">The sequence shown here is derived from an EMBL/GenBank/DDBJ whole genome shotgun (WGS) entry which is preliminary data.</text>
</comment>
<organism evidence="4 5">
    <name type="scientific">Amaricoccus macauensis</name>
    <dbReference type="NCBI Taxonomy" id="57001"/>
    <lineage>
        <taxon>Bacteria</taxon>
        <taxon>Pseudomonadati</taxon>
        <taxon>Pseudomonadota</taxon>
        <taxon>Alphaproteobacteria</taxon>
        <taxon>Rhodobacterales</taxon>
        <taxon>Paracoccaceae</taxon>
        <taxon>Amaricoccus</taxon>
    </lineage>
</organism>
<sequence length="510" mass="53085">MLDAATPLILSPTDNVAILTVRAPQGAQPLGHGAPLDHPVSPGHKLARTDIAEGGAIVKFGQIIGYATKPIAEGEHIHTHNCSFGAHDQDYEIGADLEAARAAVPVLAARTFMGYRRANGQVGTRNYIAVCATVNCSATVIRRAAETVMTSGILADYPNVDGVVAFAHGTGCGMASEGVGFDNLQRVLWGHATHPNVGAAVFVGLGCEVMQVARMQHSFGASGAERFHGLTIQETGGTTRTIAAIVAQVEALLPQVNAIEREPVPASELKVALECGGSDGFSGITANPALGVASDMLVGLGGTAILAETPEIYGAEQLLLRRAVSAEVAAKLIERIRWWERYTEMNGGSMDNNPSPGNKQGGLTTILEKSLGAAAKAGSTPLTDVFQYAEQVTTPGFVFMDTPGYDPVATTGQIAGGAQIVVFTTGRGSAFGSKPAPTIKVATNDRLYAQMPDDMDINCGDIVSKGVSLQEKGAEILERILAVASGEKTKSEALGLGDNEFVPWQVGAVM</sequence>
<evidence type="ECO:0000256" key="2">
    <source>
        <dbReference type="ARBA" id="ARBA00023239"/>
    </source>
</evidence>
<dbReference type="PANTHER" id="PTHR30536">
    <property type="entry name" value="ALTRONATE/GALACTARATE DEHYDRATASE"/>
    <property type="match status" value="1"/>
</dbReference>
<dbReference type="AlphaFoldDB" id="A0A840SRI1"/>
<evidence type="ECO:0000313" key="5">
    <source>
        <dbReference type="Proteomes" id="UP000549457"/>
    </source>
</evidence>
<dbReference type="CDD" id="cd11613">
    <property type="entry name" value="SAF_AH_GD"/>
    <property type="match status" value="1"/>
</dbReference>
<comment type="similarity">
    <text evidence="1">Belongs to the UxaA family.</text>
</comment>
<dbReference type="InterPro" id="IPR013974">
    <property type="entry name" value="SAF"/>
</dbReference>
<evidence type="ECO:0000256" key="1">
    <source>
        <dbReference type="ARBA" id="ARBA00010986"/>
    </source>
</evidence>
<dbReference type="InterPro" id="IPR048332">
    <property type="entry name" value="GD_AH_C"/>
</dbReference>
<dbReference type="EMBL" id="JACHFM010000003">
    <property type="protein sequence ID" value="MBB5223380.1"/>
    <property type="molecule type" value="Genomic_DNA"/>
</dbReference>
<dbReference type="SMART" id="SM00858">
    <property type="entry name" value="SAF"/>
    <property type="match status" value="1"/>
</dbReference>
<keyword evidence="5" id="KW-1185">Reference proteome</keyword>
<dbReference type="GO" id="GO:0019698">
    <property type="term" value="P:D-galacturonate catabolic process"/>
    <property type="evidence" value="ECO:0007669"/>
    <property type="project" value="TreeGrafter"/>
</dbReference>
<dbReference type="Pfam" id="PF20629">
    <property type="entry name" value="GD_AH_C"/>
    <property type="match status" value="1"/>
</dbReference>
<dbReference type="Pfam" id="PF04295">
    <property type="entry name" value="GD_AH_second"/>
    <property type="match status" value="1"/>
</dbReference>
<evidence type="ECO:0000259" key="3">
    <source>
        <dbReference type="SMART" id="SM00858"/>
    </source>
</evidence>
<dbReference type="PANTHER" id="PTHR30536:SF5">
    <property type="entry name" value="ALTRONATE DEHYDRATASE"/>
    <property type="match status" value="1"/>
</dbReference>
<dbReference type="InterPro" id="IPR044144">
    <property type="entry name" value="SAF_UxaA/GarD"/>
</dbReference>
<evidence type="ECO:0000313" key="4">
    <source>
        <dbReference type="EMBL" id="MBB5223380.1"/>
    </source>
</evidence>
<keyword evidence="2 4" id="KW-0456">Lyase</keyword>
<name>A0A840SRI1_9RHOB</name>
<proteinExistence type="inferred from homology"/>
<dbReference type="GO" id="GO:0008789">
    <property type="term" value="F:altronate dehydratase activity"/>
    <property type="evidence" value="ECO:0007669"/>
    <property type="project" value="UniProtKB-EC"/>
</dbReference>
<dbReference type="InterPro" id="IPR007392">
    <property type="entry name" value="GD_AH_second"/>
</dbReference>
<accession>A0A840SRI1</accession>
<dbReference type="Gene3D" id="2.30.130.110">
    <property type="match status" value="1"/>
</dbReference>
<dbReference type="GO" id="GO:0016787">
    <property type="term" value="F:hydrolase activity"/>
    <property type="evidence" value="ECO:0007669"/>
    <property type="project" value="UniProtKB-KW"/>
</dbReference>
<reference evidence="4 5" key="1">
    <citation type="submission" date="2020-08" db="EMBL/GenBank/DDBJ databases">
        <title>Genomic Encyclopedia of Type Strains, Phase IV (KMG-IV): sequencing the most valuable type-strain genomes for metagenomic binning, comparative biology and taxonomic classification.</title>
        <authorList>
            <person name="Goeker M."/>
        </authorList>
    </citation>
    <scope>NUCLEOTIDE SEQUENCE [LARGE SCALE GENOMIC DNA]</scope>
    <source>
        <strain evidence="4 5">DSM 101730</strain>
    </source>
</reference>
<protein>
    <submittedName>
        <fullName evidence="4">Altronate hydrolase</fullName>
        <ecNumber evidence="4">4.2.1.7</ecNumber>
    </submittedName>
</protein>
<dbReference type="Pfam" id="PF08666">
    <property type="entry name" value="SAF"/>
    <property type="match status" value="1"/>
</dbReference>
<dbReference type="EC" id="4.2.1.7" evidence="4"/>
<feature type="domain" description="SAF" evidence="3">
    <location>
        <begin position="14"/>
        <end position="83"/>
    </location>
</feature>
<dbReference type="InterPro" id="IPR052172">
    <property type="entry name" value="UxaA_altronate/galactarate_dh"/>
</dbReference>